<evidence type="ECO:0000256" key="3">
    <source>
        <dbReference type="ARBA" id="ARBA00022723"/>
    </source>
</evidence>
<keyword evidence="3 9" id="KW-0479">Metal-binding</keyword>
<protein>
    <recommendedName>
        <fullName evidence="1 9">Coproheme decarboxylase</fullName>
        <ecNumber evidence="8 9">1.3.98.5</ecNumber>
    </recommendedName>
    <alternativeName>
        <fullName evidence="5 9">Coproheme III oxidative decarboxylase</fullName>
    </alternativeName>
    <alternativeName>
        <fullName evidence="6 9">Hydrogen peroxide-dependent heme synthase</fullName>
    </alternativeName>
</protein>
<evidence type="ECO:0000256" key="1">
    <source>
        <dbReference type="ARBA" id="ARBA00014413"/>
    </source>
</evidence>
<dbReference type="SUPFAM" id="SSF54909">
    <property type="entry name" value="Dimeric alpha+beta barrel"/>
    <property type="match status" value="1"/>
</dbReference>
<dbReference type="Gene3D" id="3.30.70.1030">
    <property type="entry name" value="Apc35880, domain 1"/>
    <property type="match status" value="2"/>
</dbReference>
<keyword evidence="9" id="KW-0560">Oxidoreductase</keyword>
<dbReference type="PANTHER" id="PTHR36843">
    <property type="entry name" value="HEME-DEPENDENT PEROXIDASE YWFI-RELATED"/>
    <property type="match status" value="1"/>
</dbReference>
<name>A0ABY4FSF3_9MICO</name>
<evidence type="ECO:0000256" key="8">
    <source>
        <dbReference type="ARBA" id="ARBA00050019"/>
    </source>
</evidence>
<feature type="binding site" description="axial binding residue" evidence="9">
    <location>
        <position position="169"/>
    </location>
    <ligand>
        <name>Fe-coproporphyrin III</name>
        <dbReference type="ChEBI" id="CHEBI:68438"/>
    </ligand>
    <ligandPart>
        <name>Fe</name>
        <dbReference type="ChEBI" id="CHEBI:18248"/>
    </ligandPart>
</feature>
<keyword evidence="11" id="KW-1185">Reference proteome</keyword>
<keyword evidence="4 9" id="KW-0408">Iron</keyword>
<dbReference type="NCBIfam" id="NF042928">
    <property type="entry name" value="HemQ_actino"/>
    <property type="match status" value="1"/>
</dbReference>
<evidence type="ECO:0000256" key="4">
    <source>
        <dbReference type="ARBA" id="ARBA00023004"/>
    </source>
</evidence>
<gene>
    <name evidence="9" type="primary">chdC</name>
    <name evidence="10" type="ORF">MUN76_08470</name>
</gene>
<comment type="catalytic activity">
    <reaction evidence="7">
        <text>Fe-coproporphyrin III + 2 H2O2 + 2 H(+) = heme b + 2 CO2 + 4 H2O</text>
        <dbReference type="Rhea" id="RHEA:56516"/>
        <dbReference type="ChEBI" id="CHEBI:15377"/>
        <dbReference type="ChEBI" id="CHEBI:15378"/>
        <dbReference type="ChEBI" id="CHEBI:16240"/>
        <dbReference type="ChEBI" id="CHEBI:16526"/>
        <dbReference type="ChEBI" id="CHEBI:60344"/>
        <dbReference type="ChEBI" id="CHEBI:68438"/>
        <dbReference type="EC" id="1.3.98.5"/>
    </reaction>
    <physiologicalReaction direction="left-to-right" evidence="7">
        <dbReference type="Rhea" id="RHEA:56517"/>
    </physiologicalReaction>
</comment>
<dbReference type="InterPro" id="IPR010644">
    <property type="entry name" value="ChdC/CLD"/>
</dbReference>
<dbReference type="InterPro" id="IPR011008">
    <property type="entry name" value="Dimeric_a/b-barrel"/>
</dbReference>
<evidence type="ECO:0000313" key="11">
    <source>
        <dbReference type="Proteomes" id="UP000831775"/>
    </source>
</evidence>
<comment type="similarity">
    <text evidence="9">Belongs to the ChdC family. Type 2 subfamily.</text>
</comment>
<evidence type="ECO:0000256" key="7">
    <source>
        <dbReference type="ARBA" id="ARBA00049896"/>
    </source>
</evidence>
<reference evidence="10 11" key="1">
    <citation type="submission" date="2022-04" db="EMBL/GenBank/DDBJ databases">
        <title>Leucobacter sp. isolated from rhizosphere of onion.</title>
        <authorList>
            <person name="Won M."/>
            <person name="Lee C.-M."/>
            <person name="Woen H.-Y."/>
            <person name="Kwon S.-W."/>
        </authorList>
    </citation>
    <scope>NUCLEOTIDE SEQUENCE [LARGE SCALE GENOMIC DNA]</scope>
    <source>
        <strain evidence="10 11">H25R-14</strain>
    </source>
</reference>
<evidence type="ECO:0000256" key="2">
    <source>
        <dbReference type="ARBA" id="ARBA00022617"/>
    </source>
</evidence>
<evidence type="ECO:0000313" key="10">
    <source>
        <dbReference type="EMBL" id="UOQ59094.1"/>
    </source>
</evidence>
<evidence type="ECO:0000256" key="5">
    <source>
        <dbReference type="ARBA" id="ARBA00029882"/>
    </source>
</evidence>
<dbReference type="EC" id="1.3.98.5" evidence="8 9"/>
<comment type="catalytic activity">
    <reaction evidence="9">
        <text>Fe-coproporphyrin III + H2O2 + H(+) = harderoheme III + CO2 + 2 H2O</text>
        <dbReference type="Rhea" id="RHEA:57940"/>
        <dbReference type="ChEBI" id="CHEBI:15377"/>
        <dbReference type="ChEBI" id="CHEBI:15378"/>
        <dbReference type="ChEBI" id="CHEBI:16240"/>
        <dbReference type="ChEBI" id="CHEBI:16526"/>
        <dbReference type="ChEBI" id="CHEBI:68438"/>
        <dbReference type="ChEBI" id="CHEBI:142463"/>
    </reaction>
</comment>
<comment type="function">
    <text evidence="9">Involved in coproporphyrin-dependent heme b biosynthesis. Catalyzes the decarboxylation of Fe-coproporphyrin III (coproheme) to heme b (protoheme IX), the last step of the pathway. The reaction occurs in a stepwise manner with a three-propionate intermediate.</text>
</comment>
<dbReference type="Pfam" id="PF06778">
    <property type="entry name" value="Chlor_dismutase"/>
    <property type="match status" value="1"/>
</dbReference>
<dbReference type="Proteomes" id="UP000831775">
    <property type="component" value="Chromosome"/>
</dbReference>
<sequence>MSISDPTATAVPAHATEAEEAVPAYTLFAVFRVSSSHPEVLDGRDVVGAVREFEDVVEVIGGEDVTLRGCYDVSGMRSDADLMLWLHGTSAEDLQWALRELRRTALLRPLVRVWGAVGVHREAEFNREHVPGFVRGVEAKQWLAVYPFVRSTDWYLLDAADRSRMLAEHGRAGAQYTGVVANTVAAFGLGEYEWLLPMEADDLTELVDMMRALRGVDARRHVREEAPFFTGRRLEIAEIIEVLQ</sequence>
<keyword evidence="9" id="KW-0350">Heme biosynthesis</keyword>
<proteinExistence type="inferred from homology"/>
<comment type="catalytic activity">
    <reaction evidence="9">
        <text>harderoheme III + H2O2 + H(+) = heme b + CO2 + 2 H2O</text>
        <dbReference type="Rhea" id="RHEA:57944"/>
        <dbReference type="ChEBI" id="CHEBI:15377"/>
        <dbReference type="ChEBI" id="CHEBI:15378"/>
        <dbReference type="ChEBI" id="CHEBI:16240"/>
        <dbReference type="ChEBI" id="CHEBI:16526"/>
        <dbReference type="ChEBI" id="CHEBI:60344"/>
        <dbReference type="ChEBI" id="CHEBI:142463"/>
    </reaction>
</comment>
<evidence type="ECO:0000256" key="6">
    <source>
        <dbReference type="ARBA" id="ARBA00030236"/>
    </source>
</evidence>
<evidence type="ECO:0000256" key="9">
    <source>
        <dbReference type="HAMAP-Rule" id="MF_02244"/>
    </source>
</evidence>
<comment type="cofactor">
    <cofactor evidence="9">
        <name>Fe-coproporphyrin III</name>
        <dbReference type="ChEBI" id="CHEBI:68438"/>
    </cofactor>
    <text evidence="9">Fe-coproporphyrin III acts as both substrate and redox cofactor.</text>
</comment>
<keyword evidence="2 9" id="KW-0349">Heme</keyword>
<accession>A0ABY4FSF3</accession>
<comment type="pathway">
    <text evidence="9">Porphyrin-containing compound metabolism; protoheme biosynthesis.</text>
</comment>
<dbReference type="RefSeq" id="WP_244683924.1">
    <property type="nucleotide sequence ID" value="NZ_CP095043.1"/>
</dbReference>
<dbReference type="PANTHER" id="PTHR36843:SF1">
    <property type="entry name" value="COPROHEME DECARBOXYLASE"/>
    <property type="match status" value="1"/>
</dbReference>
<feature type="active site" evidence="9">
    <location>
        <position position="146"/>
    </location>
</feature>
<dbReference type="EMBL" id="CP095043">
    <property type="protein sequence ID" value="UOQ59094.1"/>
    <property type="molecule type" value="Genomic_DNA"/>
</dbReference>
<organism evidence="10 11">
    <name type="scientific">Leucobacter rhizosphaerae</name>
    <dbReference type="NCBI Taxonomy" id="2932245"/>
    <lineage>
        <taxon>Bacteria</taxon>
        <taxon>Bacillati</taxon>
        <taxon>Actinomycetota</taxon>
        <taxon>Actinomycetes</taxon>
        <taxon>Micrococcales</taxon>
        <taxon>Microbacteriaceae</taxon>
        <taxon>Leucobacter</taxon>
    </lineage>
</organism>
<dbReference type="HAMAP" id="MF_02244">
    <property type="entry name" value="Coproheme_decarbox_2"/>
    <property type="match status" value="1"/>
</dbReference>